<name>A0A178IEC6_9BACT</name>
<evidence type="ECO:0000256" key="2">
    <source>
        <dbReference type="ARBA" id="ARBA00006285"/>
    </source>
</evidence>
<keyword evidence="11" id="KW-1185">Reference proteome</keyword>
<dbReference type="Gene3D" id="3.30.379.10">
    <property type="entry name" value="Chitobiase/beta-hexosaminidase domain 2-like"/>
    <property type="match status" value="1"/>
</dbReference>
<dbReference type="Pfam" id="PF02838">
    <property type="entry name" value="Glyco_hydro_20b"/>
    <property type="match status" value="1"/>
</dbReference>
<evidence type="ECO:0000256" key="6">
    <source>
        <dbReference type="PIRSR" id="PIRSR625705-1"/>
    </source>
</evidence>
<evidence type="ECO:0000313" key="11">
    <source>
        <dbReference type="Proteomes" id="UP000078486"/>
    </source>
</evidence>
<evidence type="ECO:0000256" key="5">
    <source>
        <dbReference type="ARBA" id="ARBA00023295"/>
    </source>
</evidence>
<dbReference type="InterPro" id="IPR017853">
    <property type="entry name" value="GH"/>
</dbReference>
<reference evidence="10 11" key="1">
    <citation type="submission" date="2016-01" db="EMBL/GenBank/DDBJ databases">
        <title>High potential of lignocellulose degradation of a new Verrucomicrobia species.</title>
        <authorList>
            <person name="Wang Y."/>
            <person name="Shi Y."/>
            <person name="Qiu Z."/>
            <person name="Liu S."/>
            <person name="Yang H."/>
        </authorList>
    </citation>
    <scope>NUCLEOTIDE SEQUENCE [LARGE SCALE GENOMIC DNA]</scope>
    <source>
        <strain evidence="10 11">TSB47</strain>
    </source>
</reference>
<protein>
    <recommendedName>
        <fullName evidence="3">beta-N-acetylhexosaminidase</fullName>
        <ecNumber evidence="3">3.2.1.52</ecNumber>
    </recommendedName>
</protein>
<dbReference type="OrthoDB" id="177545at2"/>
<sequence length="624" mass="69883">MRCAITLLLYIAAATLAHAAGFTTMMPKPFRLEQGAGRELLKPGLRVNIPAQSPARIREIAEVFAEELKEQTSLACKLVSSDAIESGAITLLLQTPSAPESCARESYSIEIDGRGIVVAAASAEGLLWGAQTLLQGIENENGKYHIRHAAINDQPARAWRGLMLDPARSFLDLAFIRRTIRVMSAYKMNVLHLHLIDDQSWAFESKAFPKCNRPGEKYYTQDELRELVRYAARYGVELLPELDFPGHSHAEVSAYPQLDCEGMAREMNDAILCAGKPFTWEFMEKVVAEVAAIFPSRYIHLGADEPFAIKRWKNCPDCQARMKSKGCDTIEAFYHTFVRDLDDISKRNGKQLIVWNEAIHPGVAPMPPKDIIIHAWQNHKNAQAMAAAGYTIINSSYAPLYLTSFGLRQGVALSAVKDWDATLFGAENPKPDAARVKYEKLPPRAMILGGQACMWATEQGLVEKRLYPRALCMAETLWAEGRAGDLADFEARWPAHESRLGRFGVSPEYKHPSMPLREDEKYRDFILTFELDTETTVDFSGITIRDDYKVRVTPPPGHILMRSLRDLKNWHIYELTARGPVVTLTIDGCMAWSVSDADARSGRIAVSRADGVKQYRNIAIRKLD</sequence>
<dbReference type="Proteomes" id="UP000078486">
    <property type="component" value="Unassembled WGS sequence"/>
</dbReference>
<dbReference type="GO" id="GO:0004563">
    <property type="term" value="F:beta-N-acetylhexosaminidase activity"/>
    <property type="evidence" value="ECO:0007669"/>
    <property type="project" value="UniProtKB-EC"/>
</dbReference>
<dbReference type="STRING" id="1184151.AW736_22950"/>
<evidence type="ECO:0000313" key="10">
    <source>
        <dbReference type="EMBL" id="OAM87429.1"/>
    </source>
</evidence>
<dbReference type="InterPro" id="IPR015882">
    <property type="entry name" value="HEX_bac_N"/>
</dbReference>
<dbReference type="PRINTS" id="PR00738">
    <property type="entry name" value="GLHYDRLASE20"/>
</dbReference>
<dbReference type="EC" id="3.2.1.52" evidence="3"/>
<keyword evidence="4" id="KW-0378">Hydrolase</keyword>
<dbReference type="InterPro" id="IPR029018">
    <property type="entry name" value="Hex-like_dom2"/>
</dbReference>
<dbReference type="AlphaFoldDB" id="A0A178IEC6"/>
<dbReference type="Gene3D" id="2.60.120.560">
    <property type="entry name" value="Exo-inulinase, domain 1"/>
    <property type="match status" value="1"/>
</dbReference>
<feature type="domain" description="Glycoside hydrolase family 20 catalytic" evidence="8">
    <location>
        <begin position="158"/>
        <end position="479"/>
    </location>
</feature>
<feature type="active site" description="Proton donor" evidence="6">
    <location>
        <position position="305"/>
    </location>
</feature>
<dbReference type="SUPFAM" id="SSF55545">
    <property type="entry name" value="beta-N-acetylhexosaminidase-like domain"/>
    <property type="match status" value="1"/>
</dbReference>
<dbReference type="PANTHER" id="PTHR22600">
    <property type="entry name" value="BETA-HEXOSAMINIDASE"/>
    <property type="match status" value="1"/>
</dbReference>
<keyword evidence="7" id="KW-0732">Signal</keyword>
<comment type="catalytic activity">
    <reaction evidence="1">
        <text>Hydrolysis of terminal non-reducing N-acetyl-D-hexosamine residues in N-acetyl-beta-D-hexosaminides.</text>
        <dbReference type="EC" id="3.2.1.52"/>
    </reaction>
</comment>
<evidence type="ECO:0000256" key="3">
    <source>
        <dbReference type="ARBA" id="ARBA00012663"/>
    </source>
</evidence>
<evidence type="ECO:0000256" key="7">
    <source>
        <dbReference type="SAM" id="SignalP"/>
    </source>
</evidence>
<comment type="caution">
    <text evidence="10">The sequence shown here is derived from an EMBL/GenBank/DDBJ whole genome shotgun (WGS) entry which is preliminary data.</text>
</comment>
<dbReference type="GO" id="GO:0030203">
    <property type="term" value="P:glycosaminoglycan metabolic process"/>
    <property type="evidence" value="ECO:0007669"/>
    <property type="project" value="TreeGrafter"/>
</dbReference>
<proteinExistence type="inferred from homology"/>
<dbReference type="EMBL" id="LRRQ01000171">
    <property type="protein sequence ID" value="OAM87429.1"/>
    <property type="molecule type" value="Genomic_DNA"/>
</dbReference>
<dbReference type="RefSeq" id="WP_068772624.1">
    <property type="nucleotide sequence ID" value="NZ_CP109796.1"/>
</dbReference>
<dbReference type="PANTHER" id="PTHR22600:SF57">
    <property type="entry name" value="BETA-N-ACETYLHEXOSAMINIDASE"/>
    <property type="match status" value="1"/>
</dbReference>
<dbReference type="Gene3D" id="3.20.20.80">
    <property type="entry name" value="Glycosidases"/>
    <property type="match status" value="1"/>
</dbReference>
<feature type="chain" id="PRO_5008088714" description="beta-N-acetylhexosaminidase" evidence="7">
    <location>
        <begin position="20"/>
        <end position="624"/>
    </location>
</feature>
<dbReference type="GO" id="GO:0016020">
    <property type="term" value="C:membrane"/>
    <property type="evidence" value="ECO:0007669"/>
    <property type="project" value="TreeGrafter"/>
</dbReference>
<evidence type="ECO:0000256" key="4">
    <source>
        <dbReference type="ARBA" id="ARBA00022801"/>
    </source>
</evidence>
<gene>
    <name evidence="10" type="ORF">AW736_22950</name>
</gene>
<dbReference type="SUPFAM" id="SSF51445">
    <property type="entry name" value="(Trans)glycosidases"/>
    <property type="match status" value="1"/>
</dbReference>
<feature type="domain" description="Beta-hexosaminidase bacterial type N-terminal" evidence="9">
    <location>
        <begin position="26"/>
        <end position="154"/>
    </location>
</feature>
<feature type="signal peptide" evidence="7">
    <location>
        <begin position="1"/>
        <end position="19"/>
    </location>
</feature>
<comment type="similarity">
    <text evidence="2">Belongs to the glycosyl hydrolase 20 family.</text>
</comment>
<evidence type="ECO:0000259" key="8">
    <source>
        <dbReference type="Pfam" id="PF00728"/>
    </source>
</evidence>
<evidence type="ECO:0000256" key="1">
    <source>
        <dbReference type="ARBA" id="ARBA00001231"/>
    </source>
</evidence>
<accession>A0A178IEC6</accession>
<organism evidence="10 11">
    <name type="scientific">Termitidicoccus mucosus</name>
    <dbReference type="NCBI Taxonomy" id="1184151"/>
    <lineage>
        <taxon>Bacteria</taxon>
        <taxon>Pseudomonadati</taxon>
        <taxon>Verrucomicrobiota</taxon>
        <taxon>Opitutia</taxon>
        <taxon>Opitutales</taxon>
        <taxon>Opitutaceae</taxon>
        <taxon>Termitidicoccus</taxon>
    </lineage>
</organism>
<dbReference type="Pfam" id="PF00728">
    <property type="entry name" value="Glyco_hydro_20"/>
    <property type="match status" value="1"/>
</dbReference>
<dbReference type="GO" id="GO:0005975">
    <property type="term" value="P:carbohydrate metabolic process"/>
    <property type="evidence" value="ECO:0007669"/>
    <property type="project" value="InterPro"/>
</dbReference>
<dbReference type="InterPro" id="IPR025705">
    <property type="entry name" value="Beta_hexosaminidase_sua/sub"/>
</dbReference>
<dbReference type="InterPro" id="IPR015883">
    <property type="entry name" value="Glyco_hydro_20_cat"/>
</dbReference>
<keyword evidence="5" id="KW-0326">Glycosidase</keyword>
<evidence type="ECO:0000259" key="9">
    <source>
        <dbReference type="Pfam" id="PF02838"/>
    </source>
</evidence>